<feature type="compositionally biased region" description="Polar residues" evidence="9">
    <location>
        <begin position="1"/>
        <end position="17"/>
    </location>
</feature>
<gene>
    <name evidence="11" type="ORF">MAR_008632</name>
</gene>
<evidence type="ECO:0000256" key="2">
    <source>
        <dbReference type="ARBA" id="ARBA00022679"/>
    </source>
</evidence>
<keyword evidence="5" id="KW-0418">Kinase</keyword>
<dbReference type="InterPro" id="IPR027417">
    <property type="entry name" value="P-loop_NTPase"/>
</dbReference>
<feature type="non-terminal residue" evidence="11">
    <location>
        <position position="923"/>
    </location>
</feature>
<keyword evidence="4" id="KW-0547">Nucleotide-binding</keyword>
<dbReference type="Proteomes" id="UP001164746">
    <property type="component" value="Chromosome 4"/>
</dbReference>
<comment type="catalytic activity">
    <reaction evidence="8">
        <text>L-seryl-[protein] + ATP = O-phospho-L-seryl-[protein] + ADP + H(+)</text>
        <dbReference type="Rhea" id="RHEA:17989"/>
        <dbReference type="Rhea" id="RHEA-COMP:9863"/>
        <dbReference type="Rhea" id="RHEA-COMP:11604"/>
        <dbReference type="ChEBI" id="CHEBI:15378"/>
        <dbReference type="ChEBI" id="CHEBI:29999"/>
        <dbReference type="ChEBI" id="CHEBI:30616"/>
        <dbReference type="ChEBI" id="CHEBI:83421"/>
        <dbReference type="ChEBI" id="CHEBI:456216"/>
        <dbReference type="EC" id="2.7.11.1"/>
    </reaction>
</comment>
<evidence type="ECO:0000256" key="4">
    <source>
        <dbReference type="ARBA" id="ARBA00022741"/>
    </source>
</evidence>
<evidence type="ECO:0000256" key="3">
    <source>
        <dbReference type="ARBA" id="ARBA00022737"/>
    </source>
</evidence>
<reference evidence="11" key="1">
    <citation type="submission" date="2022-11" db="EMBL/GenBank/DDBJ databases">
        <title>Centuries of genome instability and evolution in soft-shell clam transmissible cancer (bioRxiv).</title>
        <authorList>
            <person name="Hart S.F.M."/>
            <person name="Yonemitsu M.A."/>
            <person name="Giersch R.M."/>
            <person name="Beal B.F."/>
            <person name="Arriagada G."/>
            <person name="Davis B.W."/>
            <person name="Ostrander E.A."/>
            <person name="Goff S.P."/>
            <person name="Metzger M.J."/>
        </authorList>
    </citation>
    <scope>NUCLEOTIDE SEQUENCE</scope>
    <source>
        <strain evidence="11">MELC-2E11</strain>
        <tissue evidence="11">Siphon/mantle</tissue>
    </source>
</reference>
<keyword evidence="2" id="KW-0808">Transferase</keyword>
<dbReference type="CDD" id="cd01670">
    <property type="entry name" value="Death"/>
    <property type="match status" value="1"/>
</dbReference>
<evidence type="ECO:0000313" key="11">
    <source>
        <dbReference type="EMBL" id="WAR02074.1"/>
    </source>
</evidence>
<dbReference type="EC" id="2.7.11.1" evidence="1"/>
<keyword evidence="3" id="KW-0677">Repeat</keyword>
<evidence type="ECO:0000256" key="5">
    <source>
        <dbReference type="ARBA" id="ARBA00022777"/>
    </source>
</evidence>
<dbReference type="Gene3D" id="3.40.50.300">
    <property type="entry name" value="P-loop containing nucleotide triphosphate hydrolases"/>
    <property type="match status" value="1"/>
</dbReference>
<dbReference type="Gene3D" id="3.30.70.1390">
    <property type="entry name" value="ROC domain from the Parkinson's disease-associated leucine-rich repeat kinase 2"/>
    <property type="match status" value="1"/>
</dbReference>
<dbReference type="Pfam" id="PF08477">
    <property type="entry name" value="Roc"/>
    <property type="match status" value="1"/>
</dbReference>
<sequence length="923" mass="107582">MVSTHQISRGSEDSLMQTDDEQTKEVITILKEIRANLTENERAQLDDEIKQLGVNLEATKQIIRIFHLCWNKQGLSETIMKEIFNEDENEEPEVDKQIPMEVKGLDDTKLRMFAKALQEGHEEVQRIRAMVVGMFSVGKTSLVNNLIDDLKNKRPPSVYEQYPPSTEGIDVHLCKIENEKWKKLALTQKRNMKHALENSMAYKQYDDVDSGMPVVEQEPIQEEEMEVGEQTEENTHVKVPEQPPVFVPVDLEKLKKKLDEPDEIEHTEEKPQTFYTKAHEEIRKESDYPGNPPLVSVWDFAGQNLYYSTHHFFLNKRSIYLLLMDMTKQLSDLVEESESLAGLVHEKFTCLDAFKFWLNSIHMYSSIHDQEHEDKPTVILIGTHKDEMSGTDEEKEEYMNAFFNDALKPFIDSNILKHVHDRKFLVNNLDAKDPVFDEIRNEVKKVAEVQPYWNEKHPLKWIQLEKTFEQMRGDGKEMVKLREVEAANRENPRPLENAQLLLFLEVQHMYGNILYFKTEELKEHVILSPQWIIEAFKCFINHKEKHVPPKLLKQWQSYKESAILEPELLQAILAHSAPQIKANAAVVVEYMEYLKIMAKPIHLEDYEEEERVQQDDNSCVDPNYRGPICAPLNSDGEICCDDHKMGDEHTMQTDEHLKCWYSDVLKHREERETTCEGIELGLRQVDMEQIRQDHFDTREDFIFHVLLKWRQQKNETLKKLKQVFVAVMKNSPEVTFEIFSALKELTKDRDASTRRKYVRPRRKYVKPRRKYETQVCKTETQVCKTETQVCKTETQGSKTETQVCKTETQVSKTETLICKTETQVSKTETQVSKTETQVSKTETQVCKTETQGSKTETQVCKTETQVCKTETQVCKTETQGSKTEKQVCKTETQGSKTETQITETQVCKTETQVCKTETQVRDA</sequence>
<dbReference type="InterPro" id="IPR032171">
    <property type="entry name" value="COR-A"/>
</dbReference>
<dbReference type="Gene3D" id="1.10.533.10">
    <property type="entry name" value="Death Domain, Fas"/>
    <property type="match status" value="1"/>
</dbReference>
<dbReference type="EMBL" id="CP111015">
    <property type="protein sequence ID" value="WAR02074.1"/>
    <property type="molecule type" value="Genomic_DNA"/>
</dbReference>
<organism evidence="11 12">
    <name type="scientific">Mya arenaria</name>
    <name type="common">Soft-shell clam</name>
    <dbReference type="NCBI Taxonomy" id="6604"/>
    <lineage>
        <taxon>Eukaryota</taxon>
        <taxon>Metazoa</taxon>
        <taxon>Spiralia</taxon>
        <taxon>Lophotrochozoa</taxon>
        <taxon>Mollusca</taxon>
        <taxon>Bivalvia</taxon>
        <taxon>Autobranchia</taxon>
        <taxon>Heteroconchia</taxon>
        <taxon>Euheterodonta</taxon>
        <taxon>Imparidentia</taxon>
        <taxon>Neoheterodontei</taxon>
        <taxon>Myida</taxon>
        <taxon>Myoidea</taxon>
        <taxon>Myidae</taxon>
        <taxon>Mya</taxon>
    </lineage>
</organism>
<dbReference type="InterPro" id="IPR011029">
    <property type="entry name" value="DEATH-like_dom_sf"/>
</dbReference>
<evidence type="ECO:0000256" key="7">
    <source>
        <dbReference type="ARBA" id="ARBA00047899"/>
    </source>
</evidence>
<evidence type="ECO:0000256" key="1">
    <source>
        <dbReference type="ARBA" id="ARBA00012513"/>
    </source>
</evidence>
<proteinExistence type="predicted"/>
<dbReference type="Pfam" id="PF16095">
    <property type="entry name" value="COR-A"/>
    <property type="match status" value="1"/>
</dbReference>
<feature type="region of interest" description="Disordered" evidence="9">
    <location>
        <begin position="1"/>
        <end position="21"/>
    </location>
</feature>
<dbReference type="PROSITE" id="PS51424">
    <property type="entry name" value="ROC"/>
    <property type="match status" value="1"/>
</dbReference>
<dbReference type="SUPFAM" id="SSF52540">
    <property type="entry name" value="P-loop containing nucleoside triphosphate hydrolases"/>
    <property type="match status" value="1"/>
</dbReference>
<feature type="domain" description="Roc" evidence="10">
    <location>
        <begin position="120"/>
        <end position="450"/>
    </location>
</feature>
<evidence type="ECO:0000259" key="10">
    <source>
        <dbReference type="PROSITE" id="PS51424"/>
    </source>
</evidence>
<evidence type="ECO:0000256" key="6">
    <source>
        <dbReference type="ARBA" id="ARBA00022840"/>
    </source>
</evidence>
<protein>
    <recommendedName>
        <fullName evidence="1">non-specific serine/threonine protein kinase</fullName>
        <ecNumber evidence="1">2.7.11.1</ecNumber>
    </recommendedName>
</protein>
<accession>A0ABY7E0X4</accession>
<dbReference type="Gene3D" id="1.10.10.10">
    <property type="entry name" value="Winged helix-like DNA-binding domain superfamily/Winged helix DNA-binding domain"/>
    <property type="match status" value="1"/>
</dbReference>
<keyword evidence="12" id="KW-1185">Reference proteome</keyword>
<comment type="catalytic activity">
    <reaction evidence="7">
        <text>L-threonyl-[protein] + ATP = O-phospho-L-threonyl-[protein] + ADP + H(+)</text>
        <dbReference type="Rhea" id="RHEA:46608"/>
        <dbReference type="Rhea" id="RHEA-COMP:11060"/>
        <dbReference type="Rhea" id="RHEA-COMP:11605"/>
        <dbReference type="ChEBI" id="CHEBI:15378"/>
        <dbReference type="ChEBI" id="CHEBI:30013"/>
        <dbReference type="ChEBI" id="CHEBI:30616"/>
        <dbReference type="ChEBI" id="CHEBI:61977"/>
        <dbReference type="ChEBI" id="CHEBI:456216"/>
        <dbReference type="EC" id="2.7.11.1"/>
    </reaction>
</comment>
<dbReference type="InterPro" id="IPR036388">
    <property type="entry name" value="WH-like_DNA-bd_sf"/>
</dbReference>
<keyword evidence="6" id="KW-0067">ATP-binding</keyword>
<evidence type="ECO:0000256" key="9">
    <source>
        <dbReference type="SAM" id="MobiDB-lite"/>
    </source>
</evidence>
<dbReference type="InterPro" id="IPR020859">
    <property type="entry name" value="ROC"/>
</dbReference>
<evidence type="ECO:0000313" key="12">
    <source>
        <dbReference type="Proteomes" id="UP001164746"/>
    </source>
</evidence>
<evidence type="ECO:0000256" key="8">
    <source>
        <dbReference type="ARBA" id="ARBA00048679"/>
    </source>
</evidence>
<name>A0ABY7E0X4_MYAAR</name>